<evidence type="ECO:0000256" key="1">
    <source>
        <dbReference type="SAM" id="MobiDB-lite"/>
    </source>
</evidence>
<evidence type="ECO:0000313" key="2">
    <source>
        <dbReference type="EMBL" id="TDP83771.1"/>
    </source>
</evidence>
<dbReference type="Proteomes" id="UP000294593">
    <property type="component" value="Unassembled WGS sequence"/>
</dbReference>
<organism evidence="2 3">
    <name type="scientific">Aquabacterium commune</name>
    <dbReference type="NCBI Taxonomy" id="70586"/>
    <lineage>
        <taxon>Bacteria</taxon>
        <taxon>Pseudomonadati</taxon>
        <taxon>Pseudomonadota</taxon>
        <taxon>Betaproteobacteria</taxon>
        <taxon>Burkholderiales</taxon>
        <taxon>Aquabacterium</taxon>
    </lineage>
</organism>
<name>A0A4R6RC77_9BURK</name>
<proteinExistence type="predicted"/>
<keyword evidence="3" id="KW-1185">Reference proteome</keyword>
<feature type="compositionally biased region" description="Basic and acidic residues" evidence="1">
    <location>
        <begin position="92"/>
        <end position="106"/>
    </location>
</feature>
<evidence type="ECO:0000313" key="3">
    <source>
        <dbReference type="Proteomes" id="UP000294593"/>
    </source>
</evidence>
<reference evidence="2 3" key="1">
    <citation type="submission" date="2019-03" db="EMBL/GenBank/DDBJ databases">
        <title>Genomic Encyclopedia of Type Strains, Phase IV (KMG-IV): sequencing the most valuable type-strain genomes for metagenomic binning, comparative biology and taxonomic classification.</title>
        <authorList>
            <person name="Goeker M."/>
        </authorList>
    </citation>
    <scope>NUCLEOTIDE SEQUENCE [LARGE SCALE GENOMIC DNA]</scope>
    <source>
        <strain evidence="2 3">DSM 11901</strain>
    </source>
</reference>
<comment type="caution">
    <text evidence="2">The sequence shown here is derived from an EMBL/GenBank/DDBJ whole genome shotgun (WGS) entry which is preliminary data.</text>
</comment>
<gene>
    <name evidence="2" type="ORF">EV672_104152</name>
</gene>
<accession>A0A4R6RC77</accession>
<dbReference type="EMBL" id="SNXW01000004">
    <property type="protein sequence ID" value="TDP83771.1"/>
    <property type="molecule type" value="Genomic_DNA"/>
</dbReference>
<protein>
    <submittedName>
        <fullName evidence="2">Uncharacterized protein</fullName>
    </submittedName>
</protein>
<feature type="region of interest" description="Disordered" evidence="1">
    <location>
        <begin position="80"/>
        <end position="110"/>
    </location>
</feature>
<sequence length="282" mass="31698">MQQVPLGRSTEPHKRVIRVLKELDILLVEQHLRSSWNQSNFFSLNYAALDALLEQRLSHQCSAVKNTSPAADKTTLVEREKTTPIGAAPSDHYSKTTSKEDIKEPPTPDLVLDELPRALREEVARLVPQGPLGQDFVDLLVARLKRDKQLPVEHQLQYPLSWLKTMMQKSDLDFTPAKKISADRKTQQKTKQQVEMIISTPKSEKAAISERLRAAMQFIENSSHEARAKLIKEHFTASPGRQIRSKVEASIMTGSQPEGRYVQELICSIVESAQGGQNASDV</sequence>
<dbReference type="AlphaFoldDB" id="A0A4R6RC77"/>